<gene>
    <name evidence="1" type="ORF">A2478_04270</name>
</gene>
<name>A0A1F5SYW0_9BACT</name>
<dbReference type="EMBL" id="MFGJ01000007">
    <property type="protein sequence ID" value="OGF31676.1"/>
    <property type="molecule type" value="Genomic_DNA"/>
</dbReference>
<proteinExistence type="predicted"/>
<dbReference type="Proteomes" id="UP000179001">
    <property type="component" value="Unassembled WGS sequence"/>
</dbReference>
<protein>
    <submittedName>
        <fullName evidence="1">Uncharacterized protein</fullName>
    </submittedName>
</protein>
<evidence type="ECO:0000313" key="2">
    <source>
        <dbReference type="Proteomes" id="UP000179001"/>
    </source>
</evidence>
<sequence length="106" mass="12332">MVPLTSEQEQLIQNIIRHVTDAHYQTASDALARLMRSVRHNDILIREVGHRLARVSIYLSSSFASASTQGFLMRDPPTFLERKNWLKFWQDECGWLLGQEARNLIH</sequence>
<comment type="caution">
    <text evidence="1">The sequence shown here is derived from an EMBL/GenBank/DDBJ whole genome shotgun (WGS) entry which is preliminary data.</text>
</comment>
<reference evidence="1 2" key="1">
    <citation type="journal article" date="2016" name="Nat. Commun.">
        <title>Thousands of microbial genomes shed light on interconnected biogeochemical processes in an aquifer system.</title>
        <authorList>
            <person name="Anantharaman K."/>
            <person name="Brown C.T."/>
            <person name="Hug L.A."/>
            <person name="Sharon I."/>
            <person name="Castelle C.J."/>
            <person name="Probst A.J."/>
            <person name="Thomas B.C."/>
            <person name="Singh A."/>
            <person name="Wilkins M.J."/>
            <person name="Karaoz U."/>
            <person name="Brodie E.L."/>
            <person name="Williams K.H."/>
            <person name="Hubbard S.S."/>
            <person name="Banfield J.F."/>
        </authorList>
    </citation>
    <scope>NUCLEOTIDE SEQUENCE [LARGE SCALE GENOMIC DNA]</scope>
</reference>
<organism evidence="1 2">
    <name type="scientific">Candidatus Falkowbacteria bacterium RIFOXYC2_FULL_36_12</name>
    <dbReference type="NCBI Taxonomy" id="1798002"/>
    <lineage>
        <taxon>Bacteria</taxon>
        <taxon>Candidatus Falkowiibacteriota</taxon>
    </lineage>
</organism>
<dbReference type="AlphaFoldDB" id="A0A1F5SYW0"/>
<evidence type="ECO:0000313" key="1">
    <source>
        <dbReference type="EMBL" id="OGF31676.1"/>
    </source>
</evidence>
<accession>A0A1F5SYW0</accession>